<evidence type="ECO:0000313" key="1">
    <source>
        <dbReference type="EMBL" id="SFQ23673.1"/>
    </source>
</evidence>
<dbReference type="PANTHER" id="PTHR43301:SF3">
    <property type="entry name" value="ARABINAN ENDO-1,5-ALPHA-L-ARABINOSIDASE A-RELATED"/>
    <property type="match status" value="1"/>
</dbReference>
<dbReference type="STRING" id="1465490.SAMN05444277_10728"/>
<sequence length="342" mass="39619">MHFKKVLLLVSIMGFYKVVGAQYADSILHAAPAPLFRDPITDGAADPVVIWNRAEKSWWMLYSQRRANTEAPDVAYCYGNDIGIASTKDHGQTWVYRGTLNLEIEKGRNTFWAPDIVYENGMYHMFVVYIQGARIHWGGKKRMAHYTSTNLWDWKFIDFLKLSSEDVIDASLCKMPNGLWRMWYKDDANNARIMLAESNDLYKWKMVNQPVISDSRQEGPKIFQYENYYWMLTDEWHGMRVYRSKDGEIWEKQGLVLDSASSRREDKPSGAHGDVIVVNNKAYIFYFTHPGRISHGEAPAGENGIIPFNLRRSSIQAAQLEFKNGTLVCDRNKPFDFWLPDE</sequence>
<keyword evidence="2" id="KW-1185">Reference proteome</keyword>
<accession>A0A1I5WVA6</accession>
<dbReference type="GO" id="GO:0016787">
    <property type="term" value="F:hydrolase activity"/>
    <property type="evidence" value="ECO:0007669"/>
    <property type="project" value="UniProtKB-KW"/>
</dbReference>
<organism evidence="1 2">
    <name type="scientific">Parafilimonas terrae</name>
    <dbReference type="NCBI Taxonomy" id="1465490"/>
    <lineage>
        <taxon>Bacteria</taxon>
        <taxon>Pseudomonadati</taxon>
        <taxon>Bacteroidota</taxon>
        <taxon>Chitinophagia</taxon>
        <taxon>Chitinophagales</taxon>
        <taxon>Chitinophagaceae</taxon>
        <taxon>Parafilimonas</taxon>
    </lineage>
</organism>
<reference evidence="1 2" key="1">
    <citation type="submission" date="2016-10" db="EMBL/GenBank/DDBJ databases">
        <authorList>
            <person name="de Groot N.N."/>
        </authorList>
    </citation>
    <scope>NUCLEOTIDE SEQUENCE [LARGE SCALE GENOMIC DNA]</scope>
    <source>
        <strain evidence="1 2">DSM 28286</strain>
    </source>
</reference>
<dbReference type="CDD" id="cd08984">
    <property type="entry name" value="GH43-like"/>
    <property type="match status" value="1"/>
</dbReference>
<dbReference type="AlphaFoldDB" id="A0A1I5WVA6"/>
<proteinExistence type="predicted"/>
<protein>
    <submittedName>
        <fullName evidence="1">Glycosyl hydrolases family 43</fullName>
    </submittedName>
</protein>
<evidence type="ECO:0000313" key="2">
    <source>
        <dbReference type="Proteomes" id="UP000199031"/>
    </source>
</evidence>
<dbReference type="InterPro" id="IPR050727">
    <property type="entry name" value="GH43_arabinanases"/>
</dbReference>
<dbReference type="Proteomes" id="UP000199031">
    <property type="component" value="Unassembled WGS sequence"/>
</dbReference>
<dbReference type="Gene3D" id="2.115.10.20">
    <property type="entry name" value="Glycosyl hydrolase domain, family 43"/>
    <property type="match status" value="3"/>
</dbReference>
<gene>
    <name evidence="1" type="ORF">SAMN05444277_10728</name>
</gene>
<keyword evidence="1" id="KW-0378">Hydrolase</keyword>
<dbReference type="PANTHER" id="PTHR43301">
    <property type="entry name" value="ARABINAN ENDO-1,5-ALPHA-L-ARABINOSIDASE"/>
    <property type="match status" value="1"/>
</dbReference>
<dbReference type="InterPro" id="IPR023296">
    <property type="entry name" value="Glyco_hydro_beta-prop_sf"/>
</dbReference>
<name>A0A1I5WVA6_9BACT</name>
<dbReference type="EMBL" id="FOXQ01000007">
    <property type="protein sequence ID" value="SFQ23673.1"/>
    <property type="molecule type" value="Genomic_DNA"/>
</dbReference>
<dbReference type="SUPFAM" id="SSF75005">
    <property type="entry name" value="Arabinanase/levansucrase/invertase"/>
    <property type="match status" value="1"/>
</dbReference>